<dbReference type="InParanoid" id="A0A507B4Y6"/>
<dbReference type="EMBL" id="SKBQ01000025">
    <property type="protein sequence ID" value="TPX14883.1"/>
    <property type="molecule type" value="Genomic_DNA"/>
</dbReference>
<proteinExistence type="predicted"/>
<dbReference type="STRING" id="1093900.A0A507B4Y6"/>
<protein>
    <submittedName>
        <fullName evidence="1">Uncharacterized protein</fullName>
    </submittedName>
</protein>
<dbReference type="OrthoDB" id="5150140at2759"/>
<evidence type="ECO:0000313" key="1">
    <source>
        <dbReference type="EMBL" id="TPX14883.1"/>
    </source>
</evidence>
<gene>
    <name evidence="1" type="ORF">E0L32_004992</name>
</gene>
<keyword evidence="2" id="KW-1185">Reference proteome</keyword>
<comment type="caution">
    <text evidence="1">The sequence shown here is derived from an EMBL/GenBank/DDBJ whole genome shotgun (WGS) entry which is preliminary data.</text>
</comment>
<reference evidence="1 2" key="1">
    <citation type="submission" date="2019-06" db="EMBL/GenBank/DDBJ databases">
        <title>Draft genome sequence of the filamentous fungus Phialemoniopsis curvata isolated from diesel fuel.</title>
        <authorList>
            <person name="Varaljay V.A."/>
            <person name="Lyon W.J."/>
            <person name="Crouch A.L."/>
            <person name="Drake C.E."/>
            <person name="Hollomon J.M."/>
            <person name="Nadeau L.J."/>
            <person name="Nunn H.S."/>
            <person name="Stevenson B.S."/>
            <person name="Bojanowski C.L."/>
            <person name="Crookes-Goodson W.J."/>
        </authorList>
    </citation>
    <scope>NUCLEOTIDE SEQUENCE [LARGE SCALE GENOMIC DNA]</scope>
    <source>
        <strain evidence="1 2">D216</strain>
    </source>
</reference>
<accession>A0A507B4Y6</accession>
<name>A0A507B4Y6_9PEZI</name>
<dbReference type="Proteomes" id="UP000319257">
    <property type="component" value="Unassembled WGS sequence"/>
</dbReference>
<evidence type="ECO:0000313" key="2">
    <source>
        <dbReference type="Proteomes" id="UP000319257"/>
    </source>
</evidence>
<dbReference type="RefSeq" id="XP_030996594.1">
    <property type="nucleotide sequence ID" value="XM_031139465.1"/>
</dbReference>
<organism evidence="1 2">
    <name type="scientific">Thyridium curvatum</name>
    <dbReference type="NCBI Taxonomy" id="1093900"/>
    <lineage>
        <taxon>Eukaryota</taxon>
        <taxon>Fungi</taxon>
        <taxon>Dikarya</taxon>
        <taxon>Ascomycota</taxon>
        <taxon>Pezizomycotina</taxon>
        <taxon>Sordariomycetes</taxon>
        <taxon>Sordariomycetidae</taxon>
        <taxon>Thyridiales</taxon>
        <taxon>Thyridiaceae</taxon>
        <taxon>Thyridium</taxon>
    </lineage>
</organism>
<sequence length="159" mass="18101">MALQLYIPNCISKPAHHLHFPPLKKPLRIQIEGPTVAIERILPDTSWPTSTQVNVFPQPAGLQLANLAFHVIYGKQPEVDDLVIRDEYLGWIQQQPLCGIDYYGVTFDHHIPSGDLDPEVLQINIIEIENDTGWYAKEWLPFEVDPSAFIKQKVLAVPR</sequence>
<dbReference type="GeneID" id="41972439"/>
<dbReference type="AlphaFoldDB" id="A0A507B4Y6"/>